<dbReference type="EnsemblPlants" id="TuG1812G0400001729.01.T01">
    <property type="protein sequence ID" value="TuG1812G0400001729.01.T01"/>
    <property type="gene ID" value="TuG1812G0400001729.01"/>
</dbReference>
<reference evidence="1" key="3">
    <citation type="submission" date="2022-06" db="UniProtKB">
        <authorList>
            <consortium name="EnsemblPlants"/>
        </authorList>
    </citation>
    <scope>IDENTIFICATION</scope>
</reference>
<keyword evidence="2" id="KW-1185">Reference proteome</keyword>
<dbReference type="Gramene" id="TuG1812G0400001729.01.T01">
    <property type="protein sequence ID" value="TuG1812G0400001729.01.T01"/>
    <property type="gene ID" value="TuG1812G0400001729.01"/>
</dbReference>
<sequence>MADKPRRALVLYAAGHVALLAGGGGGKGQLDAFASIASCGFLSVCTPTVNKDGGDMNSDSILELAQLLDVYNALHPAQRWGNCLGGSAGASSPQAIREVHGAERCYGQQLPQC</sequence>
<reference evidence="2" key="1">
    <citation type="journal article" date="2013" name="Nature">
        <title>Draft genome of the wheat A-genome progenitor Triticum urartu.</title>
        <authorList>
            <person name="Ling H.Q."/>
            <person name="Zhao S."/>
            <person name="Liu D."/>
            <person name="Wang J."/>
            <person name="Sun H."/>
            <person name="Zhang C."/>
            <person name="Fan H."/>
            <person name="Li D."/>
            <person name="Dong L."/>
            <person name="Tao Y."/>
            <person name="Gao C."/>
            <person name="Wu H."/>
            <person name="Li Y."/>
            <person name="Cui Y."/>
            <person name="Guo X."/>
            <person name="Zheng S."/>
            <person name="Wang B."/>
            <person name="Yu K."/>
            <person name="Liang Q."/>
            <person name="Yang W."/>
            <person name="Lou X."/>
            <person name="Chen J."/>
            <person name="Feng M."/>
            <person name="Jian J."/>
            <person name="Zhang X."/>
            <person name="Luo G."/>
            <person name="Jiang Y."/>
            <person name="Liu J."/>
            <person name="Wang Z."/>
            <person name="Sha Y."/>
            <person name="Zhang B."/>
            <person name="Wu H."/>
            <person name="Tang D."/>
            <person name="Shen Q."/>
            <person name="Xue P."/>
            <person name="Zou S."/>
            <person name="Wang X."/>
            <person name="Liu X."/>
            <person name="Wang F."/>
            <person name="Yang Y."/>
            <person name="An X."/>
            <person name="Dong Z."/>
            <person name="Zhang K."/>
            <person name="Zhang X."/>
            <person name="Luo M.C."/>
            <person name="Dvorak J."/>
            <person name="Tong Y."/>
            <person name="Wang J."/>
            <person name="Yang H."/>
            <person name="Li Z."/>
            <person name="Wang D."/>
            <person name="Zhang A."/>
            <person name="Wang J."/>
        </authorList>
    </citation>
    <scope>NUCLEOTIDE SEQUENCE</scope>
    <source>
        <strain evidence="2">cv. G1812</strain>
    </source>
</reference>
<proteinExistence type="predicted"/>
<dbReference type="AlphaFoldDB" id="A0A8R7U5V0"/>
<name>A0A8R7U5V0_TRIUA</name>
<accession>A0A8R7U5V0</accession>
<evidence type="ECO:0000313" key="1">
    <source>
        <dbReference type="EnsemblPlants" id="TuG1812G0400001729.01.T01"/>
    </source>
</evidence>
<dbReference type="PANTHER" id="PTHR35506">
    <property type="entry name" value="OS02G0135600 PROTEIN"/>
    <property type="match status" value="1"/>
</dbReference>
<organism evidence="1 2">
    <name type="scientific">Triticum urartu</name>
    <name type="common">Red wild einkorn</name>
    <name type="synonym">Crithodium urartu</name>
    <dbReference type="NCBI Taxonomy" id="4572"/>
    <lineage>
        <taxon>Eukaryota</taxon>
        <taxon>Viridiplantae</taxon>
        <taxon>Streptophyta</taxon>
        <taxon>Embryophyta</taxon>
        <taxon>Tracheophyta</taxon>
        <taxon>Spermatophyta</taxon>
        <taxon>Magnoliopsida</taxon>
        <taxon>Liliopsida</taxon>
        <taxon>Poales</taxon>
        <taxon>Poaceae</taxon>
        <taxon>BOP clade</taxon>
        <taxon>Pooideae</taxon>
        <taxon>Triticodae</taxon>
        <taxon>Triticeae</taxon>
        <taxon>Triticinae</taxon>
        <taxon>Triticum</taxon>
    </lineage>
</organism>
<protein>
    <submittedName>
        <fullName evidence="1">Uncharacterized protein</fullName>
    </submittedName>
</protein>
<evidence type="ECO:0000313" key="2">
    <source>
        <dbReference type="Proteomes" id="UP000015106"/>
    </source>
</evidence>
<dbReference type="Proteomes" id="UP000015106">
    <property type="component" value="Chromosome 4"/>
</dbReference>
<dbReference type="PANTHER" id="PTHR35506:SF1">
    <property type="entry name" value="OS02G0135600 PROTEIN"/>
    <property type="match status" value="1"/>
</dbReference>
<reference evidence="1" key="2">
    <citation type="submission" date="2018-03" db="EMBL/GenBank/DDBJ databases">
        <title>The Triticum urartu genome reveals the dynamic nature of wheat genome evolution.</title>
        <authorList>
            <person name="Ling H."/>
            <person name="Ma B."/>
            <person name="Shi X."/>
            <person name="Liu H."/>
            <person name="Dong L."/>
            <person name="Sun H."/>
            <person name="Cao Y."/>
            <person name="Gao Q."/>
            <person name="Zheng S."/>
            <person name="Li Y."/>
            <person name="Yu Y."/>
            <person name="Du H."/>
            <person name="Qi M."/>
            <person name="Li Y."/>
            <person name="Yu H."/>
            <person name="Cui Y."/>
            <person name="Wang N."/>
            <person name="Chen C."/>
            <person name="Wu H."/>
            <person name="Zhao Y."/>
            <person name="Zhang J."/>
            <person name="Li Y."/>
            <person name="Zhou W."/>
            <person name="Zhang B."/>
            <person name="Hu W."/>
            <person name="Eijk M."/>
            <person name="Tang J."/>
            <person name="Witsenboer H."/>
            <person name="Zhao S."/>
            <person name="Li Z."/>
            <person name="Zhang A."/>
            <person name="Wang D."/>
            <person name="Liang C."/>
        </authorList>
    </citation>
    <scope>NUCLEOTIDE SEQUENCE [LARGE SCALE GENOMIC DNA]</scope>
    <source>
        <strain evidence="1">cv. G1812</strain>
    </source>
</reference>